<evidence type="ECO:0000256" key="1">
    <source>
        <dbReference type="SAM" id="Phobius"/>
    </source>
</evidence>
<dbReference type="InterPro" id="IPR032834">
    <property type="entry name" value="NatK-like_C"/>
</dbReference>
<dbReference type="PANTHER" id="PTHR40448">
    <property type="entry name" value="TWO-COMPONENT SENSOR HISTIDINE KINASE"/>
    <property type="match status" value="1"/>
</dbReference>
<organism evidence="3 4">
    <name type="scientific">Faecalibacterium prausnitzii</name>
    <dbReference type="NCBI Taxonomy" id="853"/>
    <lineage>
        <taxon>Bacteria</taxon>
        <taxon>Bacillati</taxon>
        <taxon>Bacillota</taxon>
        <taxon>Clostridia</taxon>
        <taxon>Eubacteriales</taxon>
        <taxon>Oscillospiraceae</taxon>
        <taxon>Faecalibacterium</taxon>
    </lineage>
</organism>
<dbReference type="RefSeq" id="WP_112091554.1">
    <property type="nucleotide sequence ID" value="NZ_PRLD01000012.1"/>
</dbReference>
<dbReference type="CDD" id="cd16935">
    <property type="entry name" value="HATPase_AgrC-ComD-like"/>
    <property type="match status" value="1"/>
</dbReference>
<gene>
    <name evidence="3" type="ORF">C4N24_11675</name>
</gene>
<feature type="transmembrane region" description="Helical" evidence="1">
    <location>
        <begin position="6"/>
        <end position="24"/>
    </location>
</feature>
<dbReference type="EMBL" id="PRLD01000012">
    <property type="protein sequence ID" value="RAW56291.1"/>
    <property type="molecule type" value="Genomic_DNA"/>
</dbReference>
<feature type="domain" description="Sensor histidine kinase NatK-like C-terminal" evidence="2">
    <location>
        <begin position="335"/>
        <end position="429"/>
    </location>
</feature>
<feature type="transmembrane region" description="Helical" evidence="1">
    <location>
        <begin position="166"/>
        <end position="186"/>
    </location>
</feature>
<dbReference type="Gene3D" id="3.30.565.10">
    <property type="entry name" value="Histidine kinase-like ATPase, C-terminal domain"/>
    <property type="match status" value="1"/>
</dbReference>
<dbReference type="GO" id="GO:0042802">
    <property type="term" value="F:identical protein binding"/>
    <property type="evidence" value="ECO:0007669"/>
    <property type="project" value="TreeGrafter"/>
</dbReference>
<comment type="caution">
    <text evidence="3">The sequence shown here is derived from an EMBL/GenBank/DDBJ whole genome shotgun (WGS) entry which is preliminary data.</text>
</comment>
<feature type="transmembrane region" description="Helical" evidence="1">
    <location>
        <begin position="36"/>
        <end position="55"/>
    </location>
</feature>
<evidence type="ECO:0000313" key="3">
    <source>
        <dbReference type="EMBL" id="RAW56291.1"/>
    </source>
</evidence>
<dbReference type="InterPro" id="IPR036890">
    <property type="entry name" value="HATPase_C_sf"/>
</dbReference>
<dbReference type="GO" id="GO:0005524">
    <property type="term" value="F:ATP binding"/>
    <property type="evidence" value="ECO:0007669"/>
    <property type="project" value="UniProtKB-KW"/>
</dbReference>
<evidence type="ECO:0000313" key="4">
    <source>
        <dbReference type="Proteomes" id="UP000251281"/>
    </source>
</evidence>
<keyword evidence="3" id="KW-0067">ATP-binding</keyword>
<feature type="transmembrane region" description="Helical" evidence="1">
    <location>
        <begin position="124"/>
        <end position="145"/>
    </location>
</feature>
<keyword evidence="1" id="KW-0812">Transmembrane</keyword>
<feature type="transmembrane region" description="Helical" evidence="1">
    <location>
        <begin position="61"/>
        <end position="79"/>
    </location>
</feature>
<dbReference type="PANTHER" id="PTHR40448:SF1">
    <property type="entry name" value="TWO-COMPONENT SENSOR HISTIDINE KINASE"/>
    <property type="match status" value="1"/>
</dbReference>
<keyword evidence="3" id="KW-0547">Nucleotide-binding</keyword>
<dbReference type="SUPFAM" id="SSF55874">
    <property type="entry name" value="ATPase domain of HSP90 chaperone/DNA topoisomerase II/histidine kinase"/>
    <property type="match status" value="1"/>
</dbReference>
<sequence>MGDLLSFLYTVVDTLSLIFFLDAFAQRRWDNWKFTLGIGCLVALNFWILQVPLVFFGRDPAVKIGMILLSYTLSARALYREISSGMLLLLVCIEYLMTYCLSFGLGMAGAFICGMDGASFRTSFPLMISYGVINYSAELFLAYTFRKLMRRRRSLRTPNKLTGVKSGLYFLFPGTSFVMLVLLLYMTTGKSASEMVIAAVCGLIFAANVAVLYLLERMEKTVENQERVLALEQQLQFQAKNMEAASQLYTAQRHKVHDFQAHLNTLQDLLQNQEYDAAEQYLNSVSKEQTDRSFLVNSHHAILDALFNTKATEAIQKGIDIDFELNDLSALPFDVSDMVVLFSNLLDNAIEACEKIEGDRVIRVSAVLKQSFLFSVRNTTLPVEIKNDTIQTTKPNASLHGFGLSNIKLILNKYHADFVMDYEDGWFQFTGEIEAQVRK</sequence>
<dbReference type="AlphaFoldDB" id="A0A329U2U7"/>
<protein>
    <submittedName>
        <fullName evidence="3">ATP-binding protein</fullName>
    </submittedName>
</protein>
<proteinExistence type="predicted"/>
<accession>A0A329U2U7</accession>
<dbReference type="Pfam" id="PF14501">
    <property type="entry name" value="HATPase_c_5"/>
    <property type="match status" value="1"/>
</dbReference>
<reference evidence="3 4" key="1">
    <citation type="submission" date="2018-02" db="EMBL/GenBank/DDBJ databases">
        <title>Complete genome sequencing of Faecalibacterium prausnitzii strains isolated from the human gut.</title>
        <authorList>
            <person name="Fitzgerald B.C."/>
            <person name="Shkoporov A.N."/>
            <person name="Ross P.R."/>
            <person name="Hill C."/>
        </authorList>
    </citation>
    <scope>NUCLEOTIDE SEQUENCE [LARGE SCALE GENOMIC DNA]</scope>
    <source>
        <strain evidence="3 4">APC923/51-1</strain>
    </source>
</reference>
<name>A0A329U2U7_9FIRM</name>
<feature type="transmembrane region" description="Helical" evidence="1">
    <location>
        <begin position="86"/>
        <end position="112"/>
    </location>
</feature>
<keyword evidence="1" id="KW-0472">Membrane</keyword>
<dbReference type="Proteomes" id="UP000251281">
    <property type="component" value="Unassembled WGS sequence"/>
</dbReference>
<feature type="transmembrane region" description="Helical" evidence="1">
    <location>
        <begin position="192"/>
        <end position="215"/>
    </location>
</feature>
<evidence type="ECO:0000259" key="2">
    <source>
        <dbReference type="Pfam" id="PF14501"/>
    </source>
</evidence>
<keyword evidence="1" id="KW-1133">Transmembrane helix</keyword>